<dbReference type="PATRIC" id="fig|28229.3.peg.4392"/>
<dbReference type="InterPro" id="IPR009057">
    <property type="entry name" value="Homeodomain-like_sf"/>
</dbReference>
<dbReference type="PROSITE" id="PS50977">
    <property type="entry name" value="HTH_TETR_2"/>
    <property type="match status" value="1"/>
</dbReference>
<organism evidence="5 6">
    <name type="scientific">Colwellia psychrerythraea</name>
    <name type="common">Vibrio psychroerythus</name>
    <dbReference type="NCBI Taxonomy" id="28229"/>
    <lineage>
        <taxon>Bacteria</taxon>
        <taxon>Pseudomonadati</taxon>
        <taxon>Pseudomonadota</taxon>
        <taxon>Gammaproteobacteria</taxon>
        <taxon>Alteromonadales</taxon>
        <taxon>Colwelliaceae</taxon>
        <taxon>Colwellia</taxon>
    </lineage>
</organism>
<dbReference type="EMBL" id="JQEC01000071">
    <property type="protein sequence ID" value="KGJ87733.1"/>
    <property type="molecule type" value="Genomic_DNA"/>
</dbReference>
<comment type="caution">
    <text evidence="5">The sequence shown here is derived from an EMBL/GenBank/DDBJ whole genome shotgun (WGS) entry which is preliminary data.</text>
</comment>
<evidence type="ECO:0000256" key="3">
    <source>
        <dbReference type="SAM" id="MobiDB-lite"/>
    </source>
</evidence>
<feature type="domain" description="HTH tetR-type" evidence="4">
    <location>
        <begin position="27"/>
        <end position="87"/>
    </location>
</feature>
<evidence type="ECO:0000313" key="6">
    <source>
        <dbReference type="Proteomes" id="UP000029868"/>
    </source>
</evidence>
<evidence type="ECO:0000313" key="5">
    <source>
        <dbReference type="EMBL" id="KGJ87733.1"/>
    </source>
</evidence>
<gene>
    <name evidence="5" type="ORF">GAB14E_4411</name>
</gene>
<dbReference type="InterPro" id="IPR001647">
    <property type="entry name" value="HTH_TetR"/>
</dbReference>
<dbReference type="Gene3D" id="1.10.357.10">
    <property type="entry name" value="Tetracycline Repressor, domain 2"/>
    <property type="match status" value="1"/>
</dbReference>
<feature type="DNA-binding region" description="H-T-H motif" evidence="2">
    <location>
        <begin position="50"/>
        <end position="69"/>
    </location>
</feature>
<evidence type="ECO:0000259" key="4">
    <source>
        <dbReference type="PROSITE" id="PS50977"/>
    </source>
</evidence>
<dbReference type="SUPFAM" id="SSF46689">
    <property type="entry name" value="Homeodomain-like"/>
    <property type="match status" value="1"/>
</dbReference>
<feature type="region of interest" description="Disordered" evidence="3">
    <location>
        <begin position="1"/>
        <end position="26"/>
    </location>
</feature>
<sequence length="230" mass="26456">MPIKDIVNPDLTEQHNSMPVKRRSKGEKTREKILIAAIEVLALNGVKGTTHRAIASHAQLQLSLTTYYFKDIQELIHQAFKLNSAHILSRADTILEVAFTQITKIEKKELRKTAVKEVLCQQLSEITSLHLIENIKHYAISLAVEQLMFTEIQVTPVLRLLVEEHELAQLVPYEQLCRFFNKVNPELDAKIMYTVFSQLQYGQLAKQVNIDNLLIEQTTRRVIAWIMSLK</sequence>
<proteinExistence type="predicted"/>
<dbReference type="AlphaFoldDB" id="A0A099KDT1"/>
<protein>
    <submittedName>
        <fullName evidence="5">Transcriptional regulator, TetR family</fullName>
    </submittedName>
</protein>
<evidence type="ECO:0000256" key="1">
    <source>
        <dbReference type="ARBA" id="ARBA00023125"/>
    </source>
</evidence>
<accession>A0A099KDT1</accession>
<evidence type="ECO:0000256" key="2">
    <source>
        <dbReference type="PROSITE-ProRule" id="PRU00335"/>
    </source>
</evidence>
<dbReference type="GO" id="GO:0003677">
    <property type="term" value="F:DNA binding"/>
    <property type="evidence" value="ECO:0007669"/>
    <property type="project" value="UniProtKB-UniRule"/>
</dbReference>
<name>A0A099KDT1_COLPS</name>
<reference evidence="5 6" key="1">
    <citation type="submission" date="2014-08" db="EMBL/GenBank/DDBJ databases">
        <title>Genomic and Phenotypic Diversity of Colwellia psychrerythraea strains from Disparate Marine Basins.</title>
        <authorList>
            <person name="Techtmann S.M."/>
            <person name="Stelling S.C."/>
            <person name="Utturkar S.M."/>
            <person name="Alshibli N."/>
            <person name="Harris A."/>
            <person name="Brown S.D."/>
            <person name="Hazen T.C."/>
        </authorList>
    </citation>
    <scope>NUCLEOTIDE SEQUENCE [LARGE SCALE GENOMIC DNA]</scope>
    <source>
        <strain evidence="5 6">GAB14E</strain>
    </source>
</reference>
<dbReference type="Proteomes" id="UP000029868">
    <property type="component" value="Unassembled WGS sequence"/>
</dbReference>
<keyword evidence="1 2" id="KW-0238">DNA-binding</keyword>